<keyword evidence="4" id="KW-0732">Signal</keyword>
<dbReference type="InterPro" id="IPR000757">
    <property type="entry name" value="Beta-glucanase-like"/>
</dbReference>
<feature type="compositionally biased region" description="Polar residues" evidence="3">
    <location>
        <begin position="436"/>
        <end position="457"/>
    </location>
</feature>
<keyword evidence="7" id="KW-1185">Reference proteome</keyword>
<feature type="region of interest" description="Disordered" evidence="3">
    <location>
        <begin position="304"/>
        <end position="323"/>
    </location>
</feature>
<evidence type="ECO:0000313" key="7">
    <source>
        <dbReference type="Proteomes" id="UP000467840"/>
    </source>
</evidence>
<organism evidence="6 7">
    <name type="scientific">Hevea brasiliensis</name>
    <name type="common">Para rubber tree</name>
    <name type="synonym">Siphonia brasiliensis</name>
    <dbReference type="NCBI Taxonomy" id="3981"/>
    <lineage>
        <taxon>Eukaryota</taxon>
        <taxon>Viridiplantae</taxon>
        <taxon>Streptophyta</taxon>
        <taxon>Embryophyta</taxon>
        <taxon>Tracheophyta</taxon>
        <taxon>Spermatophyta</taxon>
        <taxon>Magnoliopsida</taxon>
        <taxon>eudicotyledons</taxon>
        <taxon>Gunneridae</taxon>
        <taxon>Pentapetalae</taxon>
        <taxon>rosids</taxon>
        <taxon>fabids</taxon>
        <taxon>Malpighiales</taxon>
        <taxon>Euphorbiaceae</taxon>
        <taxon>Crotonoideae</taxon>
        <taxon>Micrandreae</taxon>
        <taxon>Hevea</taxon>
    </lineage>
</organism>
<dbReference type="GO" id="GO:0010411">
    <property type="term" value="P:xyloglucan metabolic process"/>
    <property type="evidence" value="ECO:0007669"/>
    <property type="project" value="InterPro"/>
</dbReference>
<proteinExistence type="predicted"/>
<accession>A0A6A6KYY8</accession>
<sequence length="472" mass="52660">MSSIFKFIVPIVLILANLLQISFSSVVSTGDFNQDFFVTWAPSHVNTSADGRTRSLKLDQESGSGFASSHMFLFGQIDMQIKLVPGHSAGTVVAFYLTSDQPNRDEIDLEFLGNVSGQPYILQTNVFADGFDDREERIYLWFDPTKDFHTYSVLWNLHQIVFMVDWIPIRVYRNHADKGVAYPRWQPMGIKISLWNGDNWATRGGKDKVDWSKGPFIASFRNYKIDACVWNGNPRFCRAESSTNWWNKQIQHSYIYAKKKISNLRLSCHREMGSSSRELLHLEQKNLSAASSIESTLLVCKRESVSHTKKAPPDGKPTTSPVAQSQVLGKVKDFLGVISEANKRLQKAAEDNSLNYDIEVLTGTESEVIEMDLMLGIADLHTPEAIAAAESAISSGQPLVPSDSDSSETESEGTSDNDDNKVESDNDDKDNNNDEQTGSSLKRKTSSFVEEGSSQAAGRNGCKKRPKIVEMC</sequence>
<feature type="domain" description="GH16" evidence="5">
    <location>
        <begin position="21"/>
        <end position="220"/>
    </location>
</feature>
<dbReference type="InterPro" id="IPR044791">
    <property type="entry name" value="Beta-glucanase/XTH"/>
</dbReference>
<keyword evidence="1" id="KW-0378">Hydrolase</keyword>
<dbReference type="Gene3D" id="2.60.120.200">
    <property type="match status" value="1"/>
</dbReference>
<dbReference type="Pfam" id="PF00722">
    <property type="entry name" value="Glyco_hydro_16"/>
    <property type="match status" value="1"/>
</dbReference>
<dbReference type="Pfam" id="PF15370">
    <property type="entry name" value="NOPCHAP1"/>
    <property type="match status" value="1"/>
</dbReference>
<dbReference type="AlphaFoldDB" id="A0A6A6KYY8"/>
<dbReference type="GO" id="GO:0004553">
    <property type="term" value="F:hydrolase activity, hydrolyzing O-glycosyl compounds"/>
    <property type="evidence" value="ECO:0007669"/>
    <property type="project" value="InterPro"/>
</dbReference>
<evidence type="ECO:0000313" key="6">
    <source>
        <dbReference type="EMBL" id="KAF2294272.1"/>
    </source>
</evidence>
<dbReference type="PROSITE" id="PS51762">
    <property type="entry name" value="GH16_2"/>
    <property type="match status" value="1"/>
</dbReference>
<evidence type="ECO:0000256" key="4">
    <source>
        <dbReference type="SAM" id="SignalP"/>
    </source>
</evidence>
<feature type="signal peptide" evidence="4">
    <location>
        <begin position="1"/>
        <end position="24"/>
    </location>
</feature>
<dbReference type="InterPro" id="IPR027921">
    <property type="entry name" value="NOPCHAP1"/>
</dbReference>
<feature type="compositionally biased region" description="Basic and acidic residues" evidence="3">
    <location>
        <begin position="418"/>
        <end position="432"/>
    </location>
</feature>
<feature type="chain" id="PRO_5025479135" description="GH16 domain-containing protein" evidence="4">
    <location>
        <begin position="25"/>
        <end position="472"/>
    </location>
</feature>
<dbReference type="SUPFAM" id="SSF49899">
    <property type="entry name" value="Concanavalin A-like lectins/glucanases"/>
    <property type="match status" value="1"/>
</dbReference>
<dbReference type="EMBL" id="JAAGAX010000013">
    <property type="protein sequence ID" value="KAF2294272.1"/>
    <property type="molecule type" value="Genomic_DNA"/>
</dbReference>
<dbReference type="InterPro" id="IPR013320">
    <property type="entry name" value="ConA-like_dom_sf"/>
</dbReference>
<feature type="compositionally biased region" description="Acidic residues" evidence="3">
    <location>
        <begin position="405"/>
        <end position="417"/>
    </location>
</feature>
<evidence type="ECO:0000256" key="1">
    <source>
        <dbReference type="ARBA" id="ARBA00022801"/>
    </source>
</evidence>
<dbReference type="GO" id="GO:0000492">
    <property type="term" value="P:box C/D snoRNP assembly"/>
    <property type="evidence" value="ECO:0007669"/>
    <property type="project" value="InterPro"/>
</dbReference>
<dbReference type="InterPro" id="IPR008263">
    <property type="entry name" value="GH16_AS"/>
</dbReference>
<dbReference type="PANTHER" id="PTHR31062">
    <property type="entry name" value="XYLOGLUCAN ENDOTRANSGLUCOSYLASE/HYDROLASE PROTEIN 8-RELATED"/>
    <property type="match status" value="1"/>
</dbReference>
<reference evidence="6 7" key="1">
    <citation type="journal article" date="2020" name="Mol. Plant">
        <title>The Chromosome-Based Rubber Tree Genome Provides New Insights into Spurge Genome Evolution and Rubber Biosynthesis.</title>
        <authorList>
            <person name="Liu J."/>
            <person name="Shi C."/>
            <person name="Shi C.C."/>
            <person name="Li W."/>
            <person name="Zhang Q.J."/>
            <person name="Zhang Y."/>
            <person name="Li K."/>
            <person name="Lu H.F."/>
            <person name="Shi C."/>
            <person name="Zhu S.T."/>
            <person name="Xiao Z.Y."/>
            <person name="Nan H."/>
            <person name="Yue Y."/>
            <person name="Zhu X.G."/>
            <person name="Wu Y."/>
            <person name="Hong X.N."/>
            <person name="Fan G.Y."/>
            <person name="Tong Y."/>
            <person name="Zhang D."/>
            <person name="Mao C.L."/>
            <person name="Liu Y.L."/>
            <person name="Hao S.J."/>
            <person name="Liu W.Q."/>
            <person name="Lv M.Q."/>
            <person name="Zhang H.B."/>
            <person name="Liu Y."/>
            <person name="Hu-Tang G.R."/>
            <person name="Wang J.P."/>
            <person name="Wang J.H."/>
            <person name="Sun Y.H."/>
            <person name="Ni S.B."/>
            <person name="Chen W.B."/>
            <person name="Zhang X.C."/>
            <person name="Jiao Y.N."/>
            <person name="Eichler E.E."/>
            <person name="Li G.H."/>
            <person name="Liu X."/>
            <person name="Gao L.Z."/>
        </authorList>
    </citation>
    <scope>NUCLEOTIDE SEQUENCE [LARGE SCALE GENOMIC DNA]</scope>
    <source>
        <strain evidence="7">cv. GT1</strain>
        <tissue evidence="6">Leaf</tissue>
    </source>
</reference>
<feature type="region of interest" description="Disordered" evidence="3">
    <location>
        <begin position="392"/>
        <end position="472"/>
    </location>
</feature>
<dbReference type="InterPro" id="IPR016455">
    <property type="entry name" value="XTH"/>
</dbReference>
<evidence type="ECO:0000256" key="2">
    <source>
        <dbReference type="ARBA" id="ARBA00023295"/>
    </source>
</evidence>
<comment type="caution">
    <text evidence="6">The sequence shown here is derived from an EMBL/GenBank/DDBJ whole genome shotgun (WGS) entry which is preliminary data.</text>
</comment>
<dbReference type="GO" id="GO:0016762">
    <property type="term" value="F:xyloglucan:xyloglucosyl transferase activity"/>
    <property type="evidence" value="ECO:0007669"/>
    <property type="project" value="InterPro"/>
</dbReference>
<dbReference type="PROSITE" id="PS01034">
    <property type="entry name" value="GH16_1"/>
    <property type="match status" value="1"/>
</dbReference>
<dbReference type="CDD" id="cd02176">
    <property type="entry name" value="GH16_XET"/>
    <property type="match status" value="1"/>
</dbReference>
<dbReference type="GO" id="GO:0042546">
    <property type="term" value="P:cell wall biogenesis"/>
    <property type="evidence" value="ECO:0007669"/>
    <property type="project" value="InterPro"/>
</dbReference>
<gene>
    <name evidence="6" type="ORF">GH714_008765</name>
</gene>
<evidence type="ECO:0000259" key="5">
    <source>
        <dbReference type="PROSITE" id="PS51762"/>
    </source>
</evidence>
<dbReference type="Proteomes" id="UP000467840">
    <property type="component" value="Chromosome 7"/>
</dbReference>
<keyword evidence="2" id="KW-0326">Glycosidase</keyword>
<protein>
    <recommendedName>
        <fullName evidence="5">GH16 domain-containing protein</fullName>
    </recommendedName>
</protein>
<evidence type="ECO:0000256" key="3">
    <source>
        <dbReference type="SAM" id="MobiDB-lite"/>
    </source>
</evidence>
<name>A0A6A6KYY8_HEVBR</name>